<feature type="binding site" evidence="9">
    <location>
        <position position="134"/>
    </location>
    <ligand>
        <name>Fe cation</name>
        <dbReference type="ChEBI" id="CHEBI:24875"/>
        <label>1</label>
    </ligand>
</feature>
<feature type="binding site" evidence="9">
    <location>
        <position position="134"/>
    </location>
    <ligand>
        <name>Fe cation</name>
        <dbReference type="ChEBI" id="CHEBI:24875"/>
        <label>2</label>
    </ligand>
</feature>
<feature type="region of interest" description="Disordered" evidence="10">
    <location>
        <begin position="1"/>
        <end position="50"/>
    </location>
</feature>
<comment type="similarity">
    <text evidence="9">Belongs to the COQ7 family.</text>
</comment>
<name>A0ABT0A6V7_9GAMM</name>
<comment type="cofactor">
    <cofactor evidence="9">
        <name>Fe cation</name>
        <dbReference type="ChEBI" id="CHEBI:24875"/>
    </cofactor>
    <text evidence="9">Binds 2 iron ions per subunit.</text>
</comment>
<keyword evidence="12" id="KW-1185">Reference proteome</keyword>
<evidence type="ECO:0000256" key="5">
    <source>
        <dbReference type="ARBA" id="ARBA00023002"/>
    </source>
</evidence>
<dbReference type="NCBIfam" id="NF033656">
    <property type="entry name" value="DMQ_monoox_COQ7"/>
    <property type="match status" value="1"/>
</dbReference>
<dbReference type="InterPro" id="IPR009078">
    <property type="entry name" value="Ferritin-like_SF"/>
</dbReference>
<keyword evidence="7 9" id="KW-0503">Monooxygenase</keyword>
<feature type="binding site" evidence="9">
    <location>
        <position position="218"/>
    </location>
    <ligand>
        <name>Fe cation</name>
        <dbReference type="ChEBI" id="CHEBI:24875"/>
        <label>2</label>
    </ligand>
</feature>
<evidence type="ECO:0000256" key="8">
    <source>
        <dbReference type="ARBA" id="ARBA00023136"/>
    </source>
</evidence>
<dbReference type="CDD" id="cd01042">
    <property type="entry name" value="DMQH"/>
    <property type="match status" value="1"/>
</dbReference>
<dbReference type="RefSeq" id="WP_243322488.1">
    <property type="nucleotide sequence ID" value="NZ_JALGCL010000005.1"/>
</dbReference>
<dbReference type="Gene3D" id="1.20.1260.10">
    <property type="match status" value="1"/>
</dbReference>
<organism evidence="11 12">
    <name type="scientific">Cognatiluteimonas sedimenti</name>
    <dbReference type="NCBI Taxonomy" id="2927791"/>
    <lineage>
        <taxon>Bacteria</taxon>
        <taxon>Pseudomonadati</taxon>
        <taxon>Pseudomonadota</taxon>
        <taxon>Gammaproteobacteria</taxon>
        <taxon>Lysobacterales</taxon>
        <taxon>Lysobacteraceae</taxon>
        <taxon>Cognatiluteimonas</taxon>
    </lineage>
</organism>
<comment type="function">
    <text evidence="9">Catalyzes the hydroxylation of 2-nonaprenyl-3-methyl-6-methoxy-1,4-benzoquinol during ubiquinone biosynthesis.</text>
</comment>
<evidence type="ECO:0000256" key="1">
    <source>
        <dbReference type="ARBA" id="ARBA00004749"/>
    </source>
</evidence>
<comment type="pathway">
    <text evidence="1 9">Cofactor biosynthesis; ubiquinone biosynthesis.</text>
</comment>
<dbReference type="PANTHER" id="PTHR11237">
    <property type="entry name" value="COENZYME Q10 BIOSYNTHESIS PROTEIN 7"/>
    <property type="match status" value="1"/>
</dbReference>
<protein>
    <recommendedName>
        <fullName evidence="9">3-demethoxyubiquinol 3-hydroxylase</fullName>
        <shortName evidence="9">DMQ hydroxylase</shortName>
        <ecNumber evidence="9">1.14.99.60</ecNumber>
    </recommendedName>
    <alternativeName>
        <fullName evidence="9">2-nonaprenyl-3-methyl-6-methoxy-1,4-benzoquinol hydroxylase</fullName>
    </alternativeName>
</protein>
<evidence type="ECO:0000256" key="4">
    <source>
        <dbReference type="ARBA" id="ARBA00022723"/>
    </source>
</evidence>
<evidence type="ECO:0000256" key="7">
    <source>
        <dbReference type="ARBA" id="ARBA00023033"/>
    </source>
</evidence>
<keyword evidence="4 9" id="KW-0479">Metal-binding</keyword>
<dbReference type="GO" id="GO:0004497">
    <property type="term" value="F:monooxygenase activity"/>
    <property type="evidence" value="ECO:0007669"/>
    <property type="project" value="UniProtKB-KW"/>
</dbReference>
<accession>A0ABT0A6V7</accession>
<dbReference type="HAMAP" id="MF_01658">
    <property type="entry name" value="COQ7"/>
    <property type="match status" value="1"/>
</dbReference>
<evidence type="ECO:0000313" key="11">
    <source>
        <dbReference type="EMBL" id="MCJ0826712.1"/>
    </source>
</evidence>
<keyword evidence="2 9" id="KW-1003">Cell membrane</keyword>
<dbReference type="SUPFAM" id="SSF47240">
    <property type="entry name" value="Ferritin-like"/>
    <property type="match status" value="1"/>
</dbReference>
<proteinExistence type="inferred from homology"/>
<feature type="binding site" evidence="9">
    <location>
        <position position="104"/>
    </location>
    <ligand>
        <name>Fe cation</name>
        <dbReference type="ChEBI" id="CHEBI:24875"/>
        <label>1</label>
    </ligand>
</feature>
<dbReference type="InterPro" id="IPR047809">
    <property type="entry name" value="COQ7_proteobact"/>
</dbReference>
<comment type="catalytic activity">
    <reaction evidence="9">
        <text>a 5-methoxy-2-methyl-3-(all-trans-polyprenyl)benzene-1,4-diol + AH2 + O2 = a 3-demethylubiquinol + A + H2O</text>
        <dbReference type="Rhea" id="RHEA:50908"/>
        <dbReference type="Rhea" id="RHEA-COMP:10859"/>
        <dbReference type="Rhea" id="RHEA-COMP:10914"/>
        <dbReference type="ChEBI" id="CHEBI:13193"/>
        <dbReference type="ChEBI" id="CHEBI:15377"/>
        <dbReference type="ChEBI" id="CHEBI:15379"/>
        <dbReference type="ChEBI" id="CHEBI:17499"/>
        <dbReference type="ChEBI" id="CHEBI:84167"/>
        <dbReference type="ChEBI" id="CHEBI:84422"/>
        <dbReference type="EC" id="1.14.99.60"/>
    </reaction>
</comment>
<keyword evidence="8 9" id="KW-0472">Membrane</keyword>
<evidence type="ECO:0000256" key="6">
    <source>
        <dbReference type="ARBA" id="ARBA00023004"/>
    </source>
</evidence>
<evidence type="ECO:0000256" key="3">
    <source>
        <dbReference type="ARBA" id="ARBA00022688"/>
    </source>
</evidence>
<dbReference type="InterPro" id="IPR011566">
    <property type="entry name" value="Ubq_synth_Coq7"/>
</dbReference>
<dbReference type="EMBL" id="JALGCL010000005">
    <property type="protein sequence ID" value="MCJ0826712.1"/>
    <property type="molecule type" value="Genomic_DNA"/>
</dbReference>
<keyword evidence="6 9" id="KW-0408">Iron</keyword>
<reference evidence="11 12" key="1">
    <citation type="submission" date="2022-03" db="EMBL/GenBank/DDBJ databases">
        <title>Luteimonas soily sp. nov., a novel bacterium isolated from the soil.</title>
        <authorList>
            <person name="Zhang X."/>
        </authorList>
    </citation>
    <scope>NUCLEOTIDE SEQUENCE [LARGE SCALE GENOMIC DNA]</scope>
    <source>
        <strain evidence="11 12">50</strain>
    </source>
</reference>
<dbReference type="Pfam" id="PF03232">
    <property type="entry name" value="COQ7"/>
    <property type="match status" value="1"/>
</dbReference>
<evidence type="ECO:0000256" key="10">
    <source>
        <dbReference type="SAM" id="MobiDB-lite"/>
    </source>
</evidence>
<feature type="binding site" evidence="9">
    <location>
        <position position="137"/>
    </location>
    <ligand>
        <name>Fe cation</name>
        <dbReference type="ChEBI" id="CHEBI:24875"/>
        <label>1</label>
    </ligand>
</feature>
<dbReference type="Proteomes" id="UP001165423">
    <property type="component" value="Unassembled WGS sequence"/>
</dbReference>
<comment type="subcellular location">
    <subcellularLocation>
        <location evidence="9">Cell membrane</location>
        <topology evidence="9">Peripheral membrane protein</topology>
    </subcellularLocation>
</comment>
<evidence type="ECO:0000256" key="9">
    <source>
        <dbReference type="HAMAP-Rule" id="MF_01658"/>
    </source>
</evidence>
<keyword evidence="3 9" id="KW-0831">Ubiquinone biosynthesis</keyword>
<sequence>MSNTPVSAPAGLQGAAAMPPAPRRPVDPLNAPADASDAGKGTRQRSPLTSLDRLLVDAQNALGTVFGSVRAQRANPGTGEAELVLDDDERRHAAGLMRINHVGEVCAQALYVGQAAVARDDATRRQLLAAAQEETDHLAWCADRLRELDSRPSLLNPLWYAGSYAIGALAGLRGDGWNLGFVVETERQVEAHLDQHLRQLPQADARSRAILATMKADEARHADNARAQGARLLPQPIPTLMAAASKLMKAVAYRI</sequence>
<dbReference type="PANTHER" id="PTHR11237:SF4">
    <property type="entry name" value="5-DEMETHOXYUBIQUINONE HYDROXYLASE, MITOCHONDRIAL"/>
    <property type="match status" value="1"/>
</dbReference>
<feature type="binding site" evidence="9">
    <location>
        <position position="186"/>
    </location>
    <ligand>
        <name>Fe cation</name>
        <dbReference type="ChEBI" id="CHEBI:24875"/>
        <label>2</label>
    </ligand>
</feature>
<evidence type="ECO:0000313" key="12">
    <source>
        <dbReference type="Proteomes" id="UP001165423"/>
    </source>
</evidence>
<feature type="binding site" evidence="9">
    <location>
        <position position="218"/>
    </location>
    <ligand>
        <name>Fe cation</name>
        <dbReference type="ChEBI" id="CHEBI:24875"/>
        <label>1</label>
    </ligand>
</feature>
<evidence type="ECO:0000256" key="2">
    <source>
        <dbReference type="ARBA" id="ARBA00022475"/>
    </source>
</evidence>
<comment type="caution">
    <text evidence="11">The sequence shown here is derived from an EMBL/GenBank/DDBJ whole genome shotgun (WGS) entry which is preliminary data.</text>
</comment>
<gene>
    <name evidence="9 11" type="primary">coq7</name>
    <name evidence="11" type="ORF">MQC88_12245</name>
</gene>
<feature type="binding site" evidence="9">
    <location>
        <position position="221"/>
    </location>
    <ligand>
        <name>Fe cation</name>
        <dbReference type="ChEBI" id="CHEBI:24875"/>
        <label>2</label>
    </ligand>
</feature>
<keyword evidence="5 9" id="KW-0560">Oxidoreductase</keyword>
<dbReference type="InterPro" id="IPR012347">
    <property type="entry name" value="Ferritin-like"/>
</dbReference>
<dbReference type="EC" id="1.14.99.60" evidence="9"/>